<dbReference type="Proteomes" id="UP001362999">
    <property type="component" value="Unassembled WGS sequence"/>
</dbReference>
<name>A0AAW0E3T5_9AGAR</name>
<feature type="region of interest" description="Disordered" evidence="1">
    <location>
        <begin position="31"/>
        <end position="64"/>
    </location>
</feature>
<accession>A0AAW0E3T5</accession>
<evidence type="ECO:0000313" key="3">
    <source>
        <dbReference type="Proteomes" id="UP001362999"/>
    </source>
</evidence>
<gene>
    <name evidence="2" type="ORF">R3P38DRAFT_3167601</name>
</gene>
<reference evidence="2 3" key="1">
    <citation type="journal article" date="2024" name="J Genomics">
        <title>Draft genome sequencing and assembly of Favolaschia claudopus CIRM-BRFM 2984 isolated from oak limbs.</title>
        <authorList>
            <person name="Navarro D."/>
            <person name="Drula E."/>
            <person name="Chaduli D."/>
            <person name="Cazenave R."/>
            <person name="Ahrendt S."/>
            <person name="Wang J."/>
            <person name="Lipzen A."/>
            <person name="Daum C."/>
            <person name="Barry K."/>
            <person name="Grigoriev I.V."/>
            <person name="Favel A."/>
            <person name="Rosso M.N."/>
            <person name="Martin F."/>
        </authorList>
    </citation>
    <scope>NUCLEOTIDE SEQUENCE [LARGE SCALE GENOMIC DNA]</scope>
    <source>
        <strain evidence="2 3">CIRM-BRFM 2984</strain>
    </source>
</reference>
<dbReference type="EMBL" id="JAWWNJ010000003">
    <property type="protein sequence ID" value="KAK7059301.1"/>
    <property type="molecule type" value="Genomic_DNA"/>
</dbReference>
<feature type="compositionally biased region" description="Basic and acidic residues" evidence="1">
    <location>
        <begin position="31"/>
        <end position="40"/>
    </location>
</feature>
<comment type="caution">
    <text evidence="2">The sequence shown here is derived from an EMBL/GenBank/DDBJ whole genome shotgun (WGS) entry which is preliminary data.</text>
</comment>
<evidence type="ECO:0000256" key="1">
    <source>
        <dbReference type="SAM" id="MobiDB-lite"/>
    </source>
</evidence>
<keyword evidence="3" id="KW-1185">Reference proteome</keyword>
<sequence>MSNSRPRRVSPTKNEYSTKLCWDFFHKGKEQNKAEEKSMEELANAAEDAIPDDGAIEIGSDEKL</sequence>
<evidence type="ECO:0000313" key="2">
    <source>
        <dbReference type="EMBL" id="KAK7059301.1"/>
    </source>
</evidence>
<protein>
    <submittedName>
        <fullName evidence="2">Uncharacterized protein</fullName>
    </submittedName>
</protein>
<dbReference type="AlphaFoldDB" id="A0AAW0E3T5"/>
<organism evidence="2 3">
    <name type="scientific">Favolaschia claudopus</name>
    <dbReference type="NCBI Taxonomy" id="2862362"/>
    <lineage>
        <taxon>Eukaryota</taxon>
        <taxon>Fungi</taxon>
        <taxon>Dikarya</taxon>
        <taxon>Basidiomycota</taxon>
        <taxon>Agaricomycotina</taxon>
        <taxon>Agaricomycetes</taxon>
        <taxon>Agaricomycetidae</taxon>
        <taxon>Agaricales</taxon>
        <taxon>Marasmiineae</taxon>
        <taxon>Mycenaceae</taxon>
        <taxon>Favolaschia</taxon>
    </lineage>
</organism>
<proteinExistence type="predicted"/>